<name>A0ABR1G2R8_AURAN</name>
<keyword evidence="3" id="KW-1185">Reference proteome</keyword>
<evidence type="ECO:0000313" key="2">
    <source>
        <dbReference type="EMBL" id="KAK7242746.1"/>
    </source>
</evidence>
<feature type="region of interest" description="Disordered" evidence="1">
    <location>
        <begin position="181"/>
        <end position="207"/>
    </location>
</feature>
<protein>
    <submittedName>
        <fullName evidence="2">Quercetin 2,3-dioxygenase</fullName>
    </submittedName>
</protein>
<feature type="compositionally biased region" description="Basic residues" evidence="1">
    <location>
        <begin position="191"/>
        <end position="200"/>
    </location>
</feature>
<proteinExistence type="predicted"/>
<organism evidence="2 3">
    <name type="scientific">Aureococcus anophagefferens</name>
    <name type="common">Harmful bloom alga</name>
    <dbReference type="NCBI Taxonomy" id="44056"/>
    <lineage>
        <taxon>Eukaryota</taxon>
        <taxon>Sar</taxon>
        <taxon>Stramenopiles</taxon>
        <taxon>Ochrophyta</taxon>
        <taxon>Pelagophyceae</taxon>
        <taxon>Pelagomonadales</taxon>
        <taxon>Pelagomonadaceae</taxon>
        <taxon>Aureococcus</taxon>
    </lineage>
</organism>
<dbReference type="EMBL" id="JBBJCI010000141">
    <property type="protein sequence ID" value="KAK7242746.1"/>
    <property type="molecule type" value="Genomic_DNA"/>
</dbReference>
<feature type="region of interest" description="Disordered" evidence="1">
    <location>
        <begin position="334"/>
        <end position="356"/>
    </location>
</feature>
<evidence type="ECO:0000256" key="1">
    <source>
        <dbReference type="SAM" id="MobiDB-lite"/>
    </source>
</evidence>
<sequence>MSSSSSDDDDDEASKPVVVDDPEITKLYGLRASCRTEAREMRLVLALLAGVGALQGAPKALKNPLNEFRKKLAQWSLEDAAMRREVQKEMRREELVGEPDAVDAFRRLQKFYATILDEEEYRAARIVEGGGGIVRPAGAAGVRGPLGDWEQRISELRPEDVVAGARTLVADAAAAARREWSRVETAERSRPHGGRHGRRQRPLDAPPSLLGDIEGFVTALFVEEQARTRDGGAVTTRRARVPAVPGPLASFGAASRPTSIVRNYERRRVEIIREKIPRPKDADPTSVAGVVEAFLNGGRARARSWRPRVVLVTGSSSAALLPVLPNEARRRLRRRRRVRAPRSAARRAAIRERRPS</sequence>
<reference evidence="2 3" key="1">
    <citation type="submission" date="2024-03" db="EMBL/GenBank/DDBJ databases">
        <title>Aureococcus anophagefferens CCMP1851 and Kratosvirus quantuckense: Draft genome of a second virus-susceptible host strain in the model system.</title>
        <authorList>
            <person name="Chase E."/>
            <person name="Truchon A.R."/>
            <person name="Schepens W."/>
            <person name="Wilhelm S.W."/>
        </authorList>
    </citation>
    <scope>NUCLEOTIDE SEQUENCE [LARGE SCALE GENOMIC DNA]</scope>
    <source>
        <strain evidence="2 3">CCMP1851</strain>
    </source>
</reference>
<accession>A0ABR1G2R8</accession>
<dbReference type="Proteomes" id="UP001363151">
    <property type="component" value="Unassembled WGS sequence"/>
</dbReference>
<evidence type="ECO:0000313" key="3">
    <source>
        <dbReference type="Proteomes" id="UP001363151"/>
    </source>
</evidence>
<feature type="compositionally biased region" description="Basic and acidic residues" evidence="1">
    <location>
        <begin position="181"/>
        <end position="190"/>
    </location>
</feature>
<gene>
    <name evidence="2" type="ORF">SO694_000164133</name>
</gene>
<comment type="caution">
    <text evidence="2">The sequence shown here is derived from an EMBL/GenBank/DDBJ whole genome shotgun (WGS) entry which is preliminary data.</text>
</comment>